<proteinExistence type="predicted"/>
<feature type="compositionally biased region" description="Basic and acidic residues" evidence="1">
    <location>
        <begin position="72"/>
        <end position="88"/>
    </location>
</feature>
<accession>A0A9Q4L2R1</accession>
<evidence type="ECO:0000313" key="2">
    <source>
        <dbReference type="EMBL" id="MDF9746544.1"/>
    </source>
</evidence>
<evidence type="ECO:0000313" key="3">
    <source>
        <dbReference type="Proteomes" id="UP001154061"/>
    </source>
</evidence>
<feature type="region of interest" description="Disordered" evidence="1">
    <location>
        <begin position="23"/>
        <end position="114"/>
    </location>
</feature>
<keyword evidence="3" id="KW-1185">Reference proteome</keyword>
<name>A0A9Q4L2R1_9EURY</name>
<dbReference type="Proteomes" id="UP001154061">
    <property type="component" value="Unassembled WGS sequence"/>
</dbReference>
<feature type="compositionally biased region" description="Acidic residues" evidence="1">
    <location>
        <begin position="102"/>
        <end position="114"/>
    </location>
</feature>
<evidence type="ECO:0000256" key="1">
    <source>
        <dbReference type="SAM" id="MobiDB-lite"/>
    </source>
</evidence>
<organism evidence="2 3">
    <name type="scientific">Natrinema salsiterrestre</name>
    <dbReference type="NCBI Taxonomy" id="2950540"/>
    <lineage>
        <taxon>Archaea</taxon>
        <taxon>Methanobacteriati</taxon>
        <taxon>Methanobacteriota</taxon>
        <taxon>Stenosarchaea group</taxon>
        <taxon>Halobacteria</taxon>
        <taxon>Halobacteriales</taxon>
        <taxon>Natrialbaceae</taxon>
        <taxon>Natrinema</taxon>
    </lineage>
</organism>
<feature type="compositionally biased region" description="Acidic residues" evidence="1">
    <location>
        <begin position="51"/>
        <end position="64"/>
    </location>
</feature>
<gene>
    <name evidence="2" type="ORF">NDI89_13215</name>
</gene>
<feature type="region of interest" description="Disordered" evidence="1">
    <location>
        <begin position="206"/>
        <end position="228"/>
    </location>
</feature>
<sequence>MTRPSRRTVLCGAGSILALSAGCLSDDTGDESNGNGNGNGDSDDNSGGNGDSDEGSTDGDDTDGESTPPEKLAGHETHAFQSPDRSESPDASLLLERTGAEDWLDEREEPPDELSEFVEATDFETSVLVPLEAGAPNPCHGMALESIGIEDGEDGDDALALEAAVREESDDDEACITQEVTVGRLVRATFDSERLTAVSASIVDRNGQSHGIGIASDSASASASDSEE</sequence>
<dbReference type="AlphaFoldDB" id="A0A9Q4L2R1"/>
<dbReference type="RefSeq" id="WP_277522088.1">
    <property type="nucleotide sequence ID" value="NZ_JAMQOT010000004.1"/>
</dbReference>
<feature type="compositionally biased region" description="Low complexity" evidence="1">
    <location>
        <begin position="215"/>
        <end position="228"/>
    </location>
</feature>
<reference evidence="2" key="1">
    <citation type="submission" date="2022-06" db="EMBL/GenBank/DDBJ databases">
        <title>Natrinema sp. a new haloarchaeum isolate from saline soil.</title>
        <authorList>
            <person name="Strakova D."/>
            <person name="Galisteo C."/>
            <person name="Sanchez-Porro C."/>
            <person name="Ventosa A."/>
        </authorList>
    </citation>
    <scope>NUCLEOTIDE SEQUENCE</scope>
    <source>
        <strain evidence="2">S1CR25-10</strain>
    </source>
</reference>
<protein>
    <submittedName>
        <fullName evidence="2">Uncharacterized protein</fullName>
    </submittedName>
</protein>
<dbReference type="PROSITE" id="PS51257">
    <property type="entry name" value="PROKAR_LIPOPROTEIN"/>
    <property type="match status" value="1"/>
</dbReference>
<comment type="caution">
    <text evidence="2">The sequence shown here is derived from an EMBL/GenBank/DDBJ whole genome shotgun (WGS) entry which is preliminary data.</text>
</comment>
<dbReference type="EMBL" id="JAMQOT010000004">
    <property type="protein sequence ID" value="MDF9746544.1"/>
    <property type="molecule type" value="Genomic_DNA"/>
</dbReference>